<evidence type="ECO:0000313" key="2">
    <source>
        <dbReference type="Proteomes" id="UP000756921"/>
    </source>
</evidence>
<name>A0A9P6G6Q8_9PLEO</name>
<comment type="caution">
    <text evidence="1">The sequence shown here is derived from an EMBL/GenBank/DDBJ whole genome shotgun (WGS) entry which is preliminary data.</text>
</comment>
<evidence type="ECO:0000313" key="1">
    <source>
        <dbReference type="EMBL" id="KAF9728885.1"/>
    </source>
</evidence>
<dbReference type="Proteomes" id="UP000756921">
    <property type="component" value="Unassembled WGS sequence"/>
</dbReference>
<dbReference type="AlphaFoldDB" id="A0A9P6G6Q8"/>
<accession>A0A9P6G6Q8</accession>
<keyword evidence="2" id="KW-1185">Reference proteome</keyword>
<dbReference type="EMBL" id="WJXW01000018">
    <property type="protein sequence ID" value="KAF9728885.1"/>
    <property type="molecule type" value="Genomic_DNA"/>
</dbReference>
<reference evidence="1" key="1">
    <citation type="journal article" date="2020" name="Mol. Plant Microbe Interact.">
        <title>Genome Sequence of the Biocontrol Agent Coniothyrium minitans strain Conio (IMI 134523).</title>
        <authorList>
            <person name="Patel D."/>
            <person name="Shittu T.A."/>
            <person name="Baroncelli R."/>
            <person name="Muthumeenakshi S."/>
            <person name="Osborne T.H."/>
            <person name="Janganan T.K."/>
            <person name="Sreenivasaprasad S."/>
        </authorList>
    </citation>
    <scope>NUCLEOTIDE SEQUENCE</scope>
    <source>
        <strain evidence="1">Conio</strain>
    </source>
</reference>
<organism evidence="1 2">
    <name type="scientific">Paraphaeosphaeria minitans</name>
    <dbReference type="NCBI Taxonomy" id="565426"/>
    <lineage>
        <taxon>Eukaryota</taxon>
        <taxon>Fungi</taxon>
        <taxon>Dikarya</taxon>
        <taxon>Ascomycota</taxon>
        <taxon>Pezizomycotina</taxon>
        <taxon>Dothideomycetes</taxon>
        <taxon>Pleosporomycetidae</taxon>
        <taxon>Pleosporales</taxon>
        <taxon>Massarineae</taxon>
        <taxon>Didymosphaeriaceae</taxon>
        <taxon>Paraphaeosphaeria</taxon>
    </lineage>
</organism>
<sequence>MRGEVDEKGAATWWVGMDVVSNGLGWQLDWQLGTLTTLTTSTTSTTSTPSTP</sequence>
<protein>
    <submittedName>
        <fullName evidence="1">Uncharacterized protein</fullName>
    </submittedName>
</protein>
<proteinExistence type="predicted"/>
<gene>
    <name evidence="1" type="ORF">PMIN01_13265</name>
</gene>